<keyword evidence="2" id="KW-1185">Reference proteome</keyword>
<accession>A0ACC5VRW3</accession>
<proteinExistence type="predicted"/>
<evidence type="ECO:0000313" key="1">
    <source>
        <dbReference type="EMBL" id="MBZ5487038.1"/>
    </source>
</evidence>
<dbReference type="EMBL" id="JABYQT010000003">
    <property type="protein sequence ID" value="MBZ5487038.1"/>
    <property type="molecule type" value="Genomic_DNA"/>
</dbReference>
<name>A0ACC5VRW3_9GAMM</name>
<dbReference type="Proteomes" id="UP001319846">
    <property type="component" value="Unassembled WGS sequence"/>
</dbReference>
<sequence length="67" mass="6806">MRIFFLIYSYLITINKDTKGASAIEYAIIAGLIAVAIIVAVTALGGGIGATFQRITNALSGVGGSGT</sequence>
<gene>
    <name evidence="1" type="ORF">HW452_05810</name>
</gene>
<protein>
    <submittedName>
        <fullName evidence="1">Flp family type IVb pilin</fullName>
    </submittedName>
</protein>
<reference evidence="1" key="1">
    <citation type="submission" date="2020-06" db="EMBL/GenBank/DDBJ databases">
        <title>Whole Genome Sequence of Halomonas aquamarina MB598.</title>
        <authorList>
            <person name="Pervaiz M."/>
            <person name="Fariq A."/>
            <person name="Yasmin A."/>
            <person name="Welch M."/>
        </authorList>
    </citation>
    <scope>NUCLEOTIDE SEQUENCE</scope>
    <source>
        <strain evidence="1">MB598</strain>
    </source>
</reference>
<comment type="caution">
    <text evidence="1">The sequence shown here is derived from an EMBL/GenBank/DDBJ whole genome shotgun (WGS) entry which is preliminary data.</text>
</comment>
<organism evidence="1 2">
    <name type="scientific">Vreelandella aquamarina</name>
    <dbReference type="NCBI Taxonomy" id="77097"/>
    <lineage>
        <taxon>Bacteria</taxon>
        <taxon>Pseudomonadati</taxon>
        <taxon>Pseudomonadota</taxon>
        <taxon>Gammaproteobacteria</taxon>
        <taxon>Oceanospirillales</taxon>
        <taxon>Halomonadaceae</taxon>
        <taxon>Vreelandella</taxon>
    </lineage>
</organism>
<evidence type="ECO:0000313" key="2">
    <source>
        <dbReference type="Proteomes" id="UP001319846"/>
    </source>
</evidence>